<dbReference type="SMART" id="SM01101">
    <property type="entry name" value="CRISPR_assoc"/>
    <property type="match status" value="1"/>
</dbReference>
<reference evidence="1 2" key="1">
    <citation type="submission" date="2016-10" db="EMBL/GenBank/DDBJ databases">
        <authorList>
            <person name="de Groot N.N."/>
        </authorList>
    </citation>
    <scope>NUCLEOTIDE SEQUENCE [LARGE SCALE GENOMIC DNA]</scope>
    <source>
        <strain evidence="1 2">ATCC 35958</strain>
    </source>
</reference>
<evidence type="ECO:0000313" key="2">
    <source>
        <dbReference type="Proteomes" id="UP000199766"/>
    </source>
</evidence>
<dbReference type="SUPFAM" id="SSF117987">
    <property type="entry name" value="CRISPR-associated protein"/>
    <property type="match status" value="2"/>
</dbReference>
<dbReference type="NCBIfam" id="TIGR01907">
    <property type="entry name" value="casE_Cse3"/>
    <property type="match status" value="1"/>
</dbReference>
<keyword evidence="2" id="KW-1185">Reference proteome</keyword>
<dbReference type="Gene3D" id="3.30.70.1210">
    <property type="entry name" value="Crispr-associated protein, domain 2"/>
    <property type="match status" value="1"/>
</dbReference>
<dbReference type="Pfam" id="PF08798">
    <property type="entry name" value="CRISPR_assoc"/>
    <property type="match status" value="1"/>
</dbReference>
<organism evidence="1 2">
    <name type="scientific">Giesbergeria anulus</name>
    <dbReference type="NCBI Taxonomy" id="180197"/>
    <lineage>
        <taxon>Bacteria</taxon>
        <taxon>Pseudomonadati</taxon>
        <taxon>Pseudomonadota</taxon>
        <taxon>Betaproteobacteria</taxon>
        <taxon>Burkholderiales</taxon>
        <taxon>Comamonadaceae</taxon>
        <taxon>Giesbergeria</taxon>
    </lineage>
</organism>
<protein>
    <submittedName>
        <fullName evidence="1">CRISPR system Cascade subunit CasE</fullName>
    </submittedName>
</protein>
<dbReference type="EMBL" id="FOGD01000001">
    <property type="protein sequence ID" value="SEQ15138.1"/>
    <property type="molecule type" value="Genomic_DNA"/>
</dbReference>
<sequence length="240" mass="28011">MYFSLITPIPDHVREAIHQRLQGPYADHQWLWNWFPADRGTPRDFLFRRYEHEGQLRYYVVSHRPPMAQRQDAWQVQTRDYAPQLKEGTRLHFELRANPTVRHGHSGQSKRHDVVMNAKKKLLVPHRLARWQDRPDPDDSTLQDVIQSACTQWLQRRSERLGFALNPDTVVVQAYATHQERQHHKDRNLQFSTADFTGELTVTNVQDFHQALMTGIGSAKAFGCGLLLVRRSSSLETETP</sequence>
<dbReference type="CDD" id="cd09727">
    <property type="entry name" value="Cas6_I-E"/>
    <property type="match status" value="1"/>
</dbReference>
<dbReference type="Gene3D" id="3.30.70.1200">
    <property type="entry name" value="Crispr-associated protein, domain 1"/>
    <property type="match status" value="1"/>
</dbReference>
<dbReference type="STRING" id="180197.SAMN02982919_00089"/>
<name>A0A1H9DR11_9BURK</name>
<dbReference type="InterPro" id="IPR010179">
    <property type="entry name" value="CRISPR-assoc_prot_Cse3"/>
</dbReference>
<accession>A0A1H9DR11</accession>
<dbReference type="Proteomes" id="UP000199766">
    <property type="component" value="Unassembled WGS sequence"/>
</dbReference>
<dbReference type="AlphaFoldDB" id="A0A1H9DR11"/>
<evidence type="ECO:0000313" key="1">
    <source>
        <dbReference type="EMBL" id="SEQ15138.1"/>
    </source>
</evidence>
<proteinExistence type="predicted"/>
<gene>
    <name evidence="1" type="ORF">SAMN02982919_00089</name>
</gene>